<keyword evidence="2" id="KW-1185">Reference proteome</keyword>
<evidence type="ECO:0000313" key="1">
    <source>
        <dbReference type="EMBL" id="BCS82351.1"/>
    </source>
</evidence>
<proteinExistence type="predicted"/>
<accession>A0ABM7NQJ3</accession>
<sequence length="112" mass="12677">MHVVCAVGEGWLWLITAYYPSEDEWCDDFRTSDKERMKCSLCGASMIEGKIKHIVDMEKQTIIIKDVPALVCKQCGASCLDDEVVEKLEKMVDELLKNRAEIVIANYSEMAA</sequence>
<dbReference type="NCBIfam" id="TIGR03831">
    <property type="entry name" value="YgiT_finger"/>
    <property type="match status" value="1"/>
</dbReference>
<dbReference type="Gene3D" id="3.10.20.860">
    <property type="match status" value="1"/>
</dbReference>
<dbReference type="CDD" id="cd12870">
    <property type="entry name" value="MqsA"/>
    <property type="match status" value="1"/>
</dbReference>
<evidence type="ECO:0008006" key="3">
    <source>
        <dbReference type="Google" id="ProtNLM"/>
    </source>
</evidence>
<dbReference type="Proteomes" id="UP000663623">
    <property type="component" value="Chromosome"/>
</dbReference>
<name>A0ABM7NQJ3_9FIRM</name>
<dbReference type="EMBL" id="AP024480">
    <property type="protein sequence ID" value="BCS82351.1"/>
    <property type="molecule type" value="Genomic_DNA"/>
</dbReference>
<organism evidence="1 2">
    <name type="scientific">Caldicellulosiruptor diazotrophicus</name>
    <dbReference type="NCBI Taxonomy" id="2806205"/>
    <lineage>
        <taxon>Bacteria</taxon>
        <taxon>Bacillati</taxon>
        <taxon>Bacillota</taxon>
        <taxon>Bacillota incertae sedis</taxon>
        <taxon>Caldicellulosiruptorales</taxon>
        <taxon>Caldicellulosiruptoraceae</taxon>
        <taxon>Caldicellulosiruptor</taxon>
    </lineage>
</organism>
<reference evidence="1 2" key="1">
    <citation type="submission" date="2021-02" db="EMBL/GenBank/DDBJ databases">
        <title>Nitrogen-fixing ability and nitrogen fixation related genes of thermophilic fermentative bacteria in the genus Caldicellulosiruptor.</title>
        <authorList>
            <person name="Chen Y."/>
            <person name="Nishihara A."/>
            <person name="Haruta S."/>
        </authorList>
    </citation>
    <scope>NUCLEOTIDE SEQUENCE [LARGE SCALE GENOMIC DNA]</scope>
    <source>
        <strain evidence="1 2">YA01</strain>
    </source>
</reference>
<protein>
    <recommendedName>
        <fullName evidence="3">YgiT-type zinc finger domain protein</fullName>
    </recommendedName>
</protein>
<dbReference type="InterPro" id="IPR022453">
    <property type="entry name" value="Znf_MqsA-type"/>
</dbReference>
<evidence type="ECO:0000313" key="2">
    <source>
        <dbReference type="Proteomes" id="UP000663623"/>
    </source>
</evidence>
<gene>
    <name evidence="1" type="ORF">CaldiYA01_23110</name>
</gene>